<dbReference type="CDD" id="cd02958">
    <property type="entry name" value="UAS"/>
    <property type="match status" value="1"/>
</dbReference>
<dbReference type="InterPro" id="IPR029071">
    <property type="entry name" value="Ubiquitin-like_domsf"/>
</dbReference>
<dbReference type="SUPFAM" id="SSF46934">
    <property type="entry name" value="UBA-like"/>
    <property type="match status" value="1"/>
</dbReference>
<dbReference type="Proteomes" id="UP001378960">
    <property type="component" value="Unassembled WGS sequence"/>
</dbReference>
<dbReference type="Gene3D" id="3.40.30.10">
    <property type="entry name" value="Glutaredoxin"/>
    <property type="match status" value="1"/>
</dbReference>
<dbReference type="Pfam" id="PF14555">
    <property type="entry name" value="UBA_4"/>
    <property type="match status" value="1"/>
</dbReference>
<dbReference type="EMBL" id="BTGB01000005">
    <property type="protein sequence ID" value="GMM47372.1"/>
    <property type="molecule type" value="Genomic_DNA"/>
</dbReference>
<name>A0AAV5R8B4_PICKL</name>
<dbReference type="Gene3D" id="1.10.8.10">
    <property type="entry name" value="DNA helicase RuvA subunit, C-terminal domain"/>
    <property type="match status" value="1"/>
</dbReference>
<dbReference type="AlphaFoldDB" id="A0AAV5R8B4"/>
<dbReference type="InterPro" id="IPR001012">
    <property type="entry name" value="UBX_dom"/>
</dbReference>
<evidence type="ECO:0000259" key="1">
    <source>
        <dbReference type="SMART" id="SM00594"/>
    </source>
</evidence>
<sequence>MDQLYSNFMDITSCNDINTAKSFLEMSNNDIDLAISLYFENGGENDTQMANNLQNELYNDNDNNDTSIRQPIEPIHDTLLSNDFSYVPPVRHGGMFGNTQSSIFNQNIIELDSDSEPESSTQKRLANIFRPPWDLINKIDFPNAKLKANKENKLILINIQDITDFNCQCLNRDFWKNPQLKRIINEKFIFLQYQHDSPSGENYCNLYNVREFPHIAIIDPLTGEKLIEWNIKINNGDGDVNKFIRELEEFNDEINDENEVESLIESSNSDIEEIEEIVPEIVPEINDKIQPKELIINHPTTRIQIRSGNGKRIILPVSDTTKIKEIFQHVKYAFSDVINDKEFTLRLQKIDLSECLDKTVENCGLKNSSILLDVE</sequence>
<gene>
    <name evidence="2" type="ORF">DAPK24_039470</name>
</gene>
<dbReference type="SUPFAM" id="SSF54236">
    <property type="entry name" value="Ubiquitin-like"/>
    <property type="match status" value="1"/>
</dbReference>
<dbReference type="PANTHER" id="PTHR23322">
    <property type="entry name" value="FAS-ASSOCIATED PROTEIN"/>
    <property type="match status" value="1"/>
</dbReference>
<dbReference type="InterPro" id="IPR036249">
    <property type="entry name" value="Thioredoxin-like_sf"/>
</dbReference>
<evidence type="ECO:0000313" key="3">
    <source>
        <dbReference type="Proteomes" id="UP001378960"/>
    </source>
</evidence>
<evidence type="ECO:0000313" key="2">
    <source>
        <dbReference type="EMBL" id="GMM47372.1"/>
    </source>
</evidence>
<dbReference type="InterPro" id="IPR009060">
    <property type="entry name" value="UBA-like_sf"/>
</dbReference>
<protein>
    <submittedName>
        <fullName evidence="2">Ubx5 protein</fullName>
    </submittedName>
</protein>
<proteinExistence type="predicted"/>
<dbReference type="PANTHER" id="PTHR23322:SF6">
    <property type="entry name" value="UBX DOMAIN-CONTAINING PROTEIN 7"/>
    <property type="match status" value="1"/>
</dbReference>
<dbReference type="GO" id="GO:0043130">
    <property type="term" value="F:ubiquitin binding"/>
    <property type="evidence" value="ECO:0007669"/>
    <property type="project" value="TreeGrafter"/>
</dbReference>
<dbReference type="GO" id="GO:0043161">
    <property type="term" value="P:proteasome-mediated ubiquitin-dependent protein catabolic process"/>
    <property type="evidence" value="ECO:0007669"/>
    <property type="project" value="TreeGrafter"/>
</dbReference>
<dbReference type="InterPro" id="IPR050730">
    <property type="entry name" value="UBX_domain-protein"/>
</dbReference>
<dbReference type="GO" id="GO:0005634">
    <property type="term" value="C:nucleus"/>
    <property type="evidence" value="ECO:0007669"/>
    <property type="project" value="TreeGrafter"/>
</dbReference>
<dbReference type="Pfam" id="PF13899">
    <property type="entry name" value="Thioredoxin_7"/>
    <property type="match status" value="1"/>
</dbReference>
<feature type="domain" description="UAS" evidence="1">
    <location>
        <begin position="124"/>
        <end position="248"/>
    </location>
</feature>
<dbReference type="Gene3D" id="3.10.20.90">
    <property type="entry name" value="Phosphatidylinositol 3-kinase Catalytic Subunit, Chain A, domain 1"/>
    <property type="match status" value="1"/>
</dbReference>
<dbReference type="InterPro" id="IPR006577">
    <property type="entry name" value="UAS"/>
</dbReference>
<accession>A0AAV5R8B4</accession>
<organism evidence="2 3">
    <name type="scientific">Pichia kluyveri</name>
    <name type="common">Yeast</name>
    <dbReference type="NCBI Taxonomy" id="36015"/>
    <lineage>
        <taxon>Eukaryota</taxon>
        <taxon>Fungi</taxon>
        <taxon>Dikarya</taxon>
        <taxon>Ascomycota</taxon>
        <taxon>Saccharomycotina</taxon>
        <taxon>Pichiomycetes</taxon>
        <taxon>Pichiales</taxon>
        <taxon>Pichiaceae</taxon>
        <taxon>Pichia</taxon>
    </lineage>
</organism>
<keyword evidence="3" id="KW-1185">Reference proteome</keyword>
<dbReference type="Pfam" id="PF00789">
    <property type="entry name" value="UBX"/>
    <property type="match status" value="1"/>
</dbReference>
<dbReference type="SMART" id="SM00594">
    <property type="entry name" value="UAS"/>
    <property type="match status" value="1"/>
</dbReference>
<reference evidence="2 3" key="1">
    <citation type="journal article" date="2023" name="Elife">
        <title>Identification of key yeast species and microbe-microbe interactions impacting larval growth of Drosophila in the wild.</title>
        <authorList>
            <person name="Mure A."/>
            <person name="Sugiura Y."/>
            <person name="Maeda R."/>
            <person name="Honda K."/>
            <person name="Sakurai N."/>
            <person name="Takahashi Y."/>
            <person name="Watada M."/>
            <person name="Katoh T."/>
            <person name="Gotoh A."/>
            <person name="Gotoh Y."/>
            <person name="Taniguchi I."/>
            <person name="Nakamura K."/>
            <person name="Hayashi T."/>
            <person name="Katayama T."/>
            <person name="Uemura T."/>
            <person name="Hattori Y."/>
        </authorList>
    </citation>
    <scope>NUCLEOTIDE SEQUENCE [LARGE SCALE GENOMIC DNA]</scope>
    <source>
        <strain evidence="2 3">PK-24</strain>
    </source>
</reference>
<comment type="caution">
    <text evidence="2">The sequence shown here is derived from an EMBL/GenBank/DDBJ whole genome shotgun (WGS) entry which is preliminary data.</text>
</comment>
<dbReference type="SUPFAM" id="SSF52833">
    <property type="entry name" value="Thioredoxin-like"/>
    <property type="match status" value="1"/>
</dbReference>